<dbReference type="Proteomes" id="UP001565220">
    <property type="component" value="Unassembled WGS sequence"/>
</dbReference>
<keyword evidence="2" id="KW-1185">Reference proteome</keyword>
<evidence type="ECO:0000313" key="2">
    <source>
        <dbReference type="Proteomes" id="UP001565220"/>
    </source>
</evidence>
<dbReference type="InterPro" id="IPR000250">
    <property type="entry name" value="Peptidase_G1"/>
</dbReference>
<dbReference type="EMBL" id="JBGFFE010000029">
    <property type="protein sequence ID" value="MEY8764795.1"/>
    <property type="molecule type" value="Genomic_DNA"/>
</dbReference>
<protein>
    <submittedName>
        <fullName evidence="1">G1 family glutamic endopeptidase</fullName>
    </submittedName>
</protein>
<dbReference type="InterPro" id="IPR038656">
    <property type="entry name" value="Peptidase_G1_sf"/>
</dbReference>
<proteinExistence type="predicted"/>
<comment type="caution">
    <text evidence="1">The sequence shown here is derived from an EMBL/GenBank/DDBJ whole genome shotgun (WGS) entry which is preliminary data.</text>
</comment>
<dbReference type="Gene3D" id="2.60.120.700">
    <property type="entry name" value="Peptidase G1"/>
    <property type="match status" value="1"/>
</dbReference>
<dbReference type="RefSeq" id="WP_294184350.1">
    <property type="nucleotide sequence ID" value="NZ_JBGFFE010000029.1"/>
</dbReference>
<dbReference type="SUPFAM" id="SSF49899">
    <property type="entry name" value="Concanavalin A-like lectins/glucanases"/>
    <property type="match status" value="1"/>
</dbReference>
<organism evidence="1 2">
    <name type="scientific">Clostridium lapidicellarium</name>
    <dbReference type="NCBI Taxonomy" id="3240931"/>
    <lineage>
        <taxon>Bacteria</taxon>
        <taxon>Bacillati</taxon>
        <taxon>Bacillota</taxon>
        <taxon>Clostridia</taxon>
        <taxon>Eubacteriales</taxon>
        <taxon>Clostridiaceae</taxon>
        <taxon>Clostridium</taxon>
    </lineage>
</organism>
<gene>
    <name evidence="1" type="ORF">AB8S09_14320</name>
</gene>
<reference evidence="1 2" key="1">
    <citation type="submission" date="2024-08" db="EMBL/GenBank/DDBJ databases">
        <title>Clostridium lapicellarii sp. nov., and Clostridium renhuaiense sp. nov., two species isolated from the mud in a fermentation cellar used for producing sauce-flavour Chinese liquors.</title>
        <authorList>
            <person name="Yang F."/>
            <person name="Wang H."/>
            <person name="Chen L.Q."/>
            <person name="Zhou N."/>
            <person name="Lu J.J."/>
            <person name="Pu X.X."/>
            <person name="Wan B."/>
            <person name="Wang L."/>
            <person name="Liu S.J."/>
        </authorList>
    </citation>
    <scope>NUCLEOTIDE SEQUENCE [LARGE SCALE GENOMIC DNA]</scope>
    <source>
        <strain evidence="1 2">MT-113</strain>
    </source>
</reference>
<dbReference type="CDD" id="cd13426">
    <property type="entry name" value="Peptidase_G1"/>
    <property type="match status" value="1"/>
</dbReference>
<dbReference type="Pfam" id="PF01828">
    <property type="entry name" value="Peptidase_A4"/>
    <property type="match status" value="1"/>
</dbReference>
<name>A0ABV4E0X1_9CLOT</name>
<evidence type="ECO:0000313" key="1">
    <source>
        <dbReference type="EMBL" id="MEY8764795.1"/>
    </source>
</evidence>
<accession>A0ABV4E0X1</accession>
<dbReference type="InterPro" id="IPR013320">
    <property type="entry name" value="ConA-like_dom_sf"/>
</dbReference>
<sequence>MKNILKRLQILLLALFMILGSVPGPVIAKEQFNNGITIHSIQDYQQRGAVNTANLPSNTEKSGNWAGYISVPMSKGSSYTSISGSWTVPGISSSRQSASAAQWIGLGGVNSEDLLQIGTIEEIKNGQPTAEVFWEKLPYAAQNILSIPMGSVINVSISKVSDSTWNLTFTAAEPDGKVETKTISTELDSSYEQGIGTSAEWISEDPSNQYNQLLPLANTDTVKYQSAKVNENSLKNSSNNVHPVAMISGSGNIAIYPSEIGTDGESFTTTTNSSYNNNAQNFRRRSIDFPRHISRHPGGYPNFRQPSSAVGY</sequence>